<protein>
    <submittedName>
        <fullName evidence="1">Uncharacterized protein</fullName>
    </submittedName>
</protein>
<comment type="caution">
    <text evidence="1">The sequence shown here is derived from an EMBL/GenBank/DDBJ whole genome shotgun (WGS) entry which is preliminary data.</text>
</comment>
<name>A0A3N1PT09_9GAMM</name>
<evidence type="ECO:0000313" key="1">
    <source>
        <dbReference type="EMBL" id="ROQ27676.1"/>
    </source>
</evidence>
<reference evidence="1 2" key="1">
    <citation type="submission" date="2018-11" db="EMBL/GenBank/DDBJ databases">
        <title>Genomic Encyclopedia of Type Strains, Phase IV (KMG-IV): sequencing the most valuable type-strain genomes for metagenomic binning, comparative biology and taxonomic classification.</title>
        <authorList>
            <person name="Goeker M."/>
        </authorList>
    </citation>
    <scope>NUCLEOTIDE SEQUENCE [LARGE SCALE GENOMIC DNA]</scope>
    <source>
        <strain evidence="1 2">DSM 21945</strain>
    </source>
</reference>
<organism evidence="1 2">
    <name type="scientific">Gallaecimonas pentaromativorans</name>
    <dbReference type="NCBI Taxonomy" id="584787"/>
    <lineage>
        <taxon>Bacteria</taxon>
        <taxon>Pseudomonadati</taxon>
        <taxon>Pseudomonadota</taxon>
        <taxon>Gammaproteobacteria</taxon>
        <taxon>Enterobacterales</taxon>
        <taxon>Gallaecimonadaceae</taxon>
        <taxon>Gallaecimonas</taxon>
    </lineage>
</organism>
<accession>A0A3N1PT09</accession>
<dbReference type="AlphaFoldDB" id="A0A3N1PT09"/>
<keyword evidence="2" id="KW-1185">Reference proteome</keyword>
<dbReference type="EMBL" id="RJUL01000004">
    <property type="protein sequence ID" value="ROQ27676.1"/>
    <property type="molecule type" value="Genomic_DNA"/>
</dbReference>
<sequence length="67" mass="7440">MFGDLVEGRAFLSKTTAPDGTVICSGWGPISAINDKNEKFEMMLVETYGSPIIEEKWLWSGKIDKSL</sequence>
<proteinExistence type="predicted"/>
<dbReference type="Proteomes" id="UP000268033">
    <property type="component" value="Unassembled WGS sequence"/>
</dbReference>
<evidence type="ECO:0000313" key="2">
    <source>
        <dbReference type="Proteomes" id="UP000268033"/>
    </source>
</evidence>
<gene>
    <name evidence="1" type="ORF">EDC28_104334</name>
</gene>